<organism evidence="1 2">
    <name type="scientific">Enterococcus phage LY0322</name>
    <dbReference type="NCBI Taxonomy" id="2172042"/>
    <lineage>
        <taxon>Viruses</taxon>
        <taxon>Duplodnaviria</taxon>
        <taxon>Heunggongvirae</taxon>
        <taxon>Uroviricota</taxon>
        <taxon>Caudoviricetes</taxon>
        <taxon>Efquatrovirus</taxon>
        <taxon>Efquatrovirus LY0322</taxon>
    </lineage>
</organism>
<dbReference type="InterPro" id="IPR011335">
    <property type="entry name" value="Restrct_endonuc-II-like"/>
</dbReference>
<sequence>MGREANFSREVVKYLKSRGALVNVNTANIYDRVGRSDIEACYRGYWISLELKVGNYQPDQLQIRYLQEVRTAGGYGILLRDTLDDLEDLLLHLDQMDNGVEYPYTYEQPDLPEINYDELEIDYD</sequence>
<dbReference type="KEGG" id="vg:40101539"/>
<reference evidence="1 2" key="1">
    <citation type="submission" date="2018-04" db="EMBL/GenBank/DDBJ databases">
        <title>The genome sequence of bacteriophage LY0322 lytic for Enterococcus.</title>
        <authorList>
            <person name="Liu Y."/>
            <person name="Shi H."/>
            <person name="Sun Y."/>
        </authorList>
    </citation>
    <scope>NUCLEOTIDE SEQUENCE [LARGE SCALE GENOMIC DNA]</scope>
</reference>
<dbReference type="Proteomes" id="UP000247285">
    <property type="component" value="Segment"/>
</dbReference>
<dbReference type="GO" id="GO:0003676">
    <property type="term" value="F:nucleic acid binding"/>
    <property type="evidence" value="ECO:0007669"/>
    <property type="project" value="InterPro"/>
</dbReference>
<dbReference type="RefSeq" id="YP_009624686.1">
    <property type="nucleotide sequence ID" value="NC_042125.1"/>
</dbReference>
<name>A0A2S1GSD7_9CAUD</name>
<keyword evidence="2" id="KW-1185">Reference proteome</keyword>
<accession>A0A2S1GSD7</accession>
<evidence type="ECO:0008006" key="3">
    <source>
        <dbReference type="Google" id="ProtNLM"/>
    </source>
</evidence>
<dbReference type="InterPro" id="IPR011856">
    <property type="entry name" value="tRNA_endonuc-like_dom_sf"/>
</dbReference>
<proteinExistence type="predicted"/>
<evidence type="ECO:0000313" key="1">
    <source>
        <dbReference type="EMBL" id="AWD92310.1"/>
    </source>
</evidence>
<protein>
    <recommendedName>
        <fullName evidence="3">Endonuclease</fullName>
    </recommendedName>
</protein>
<dbReference type="OrthoDB" id="18561at10239"/>
<dbReference type="Gene3D" id="3.40.1350.10">
    <property type="match status" value="1"/>
</dbReference>
<dbReference type="GeneID" id="40101539"/>
<dbReference type="EMBL" id="MH193369">
    <property type="protein sequence ID" value="AWD92310.1"/>
    <property type="molecule type" value="Genomic_DNA"/>
</dbReference>
<evidence type="ECO:0000313" key="2">
    <source>
        <dbReference type="Proteomes" id="UP000247285"/>
    </source>
</evidence>
<dbReference type="SUPFAM" id="SSF52980">
    <property type="entry name" value="Restriction endonuclease-like"/>
    <property type="match status" value="1"/>
</dbReference>